<organism evidence="3">
    <name type="scientific">Harpegnathos saltator</name>
    <name type="common">Jerdon's jumping ant</name>
    <dbReference type="NCBI Taxonomy" id="610380"/>
    <lineage>
        <taxon>Eukaryota</taxon>
        <taxon>Metazoa</taxon>
        <taxon>Ecdysozoa</taxon>
        <taxon>Arthropoda</taxon>
        <taxon>Hexapoda</taxon>
        <taxon>Insecta</taxon>
        <taxon>Pterygota</taxon>
        <taxon>Neoptera</taxon>
        <taxon>Endopterygota</taxon>
        <taxon>Hymenoptera</taxon>
        <taxon>Apocrita</taxon>
        <taxon>Aculeata</taxon>
        <taxon>Formicoidea</taxon>
        <taxon>Formicidae</taxon>
        <taxon>Ponerinae</taxon>
        <taxon>Ponerini</taxon>
        <taxon>Harpegnathos</taxon>
    </lineage>
</organism>
<dbReference type="InterPro" id="IPR013217">
    <property type="entry name" value="Methyltransf_12"/>
</dbReference>
<dbReference type="PANTHER" id="PTHR43861">
    <property type="entry name" value="TRANS-ACONITATE 2-METHYLTRANSFERASE-RELATED"/>
    <property type="match status" value="1"/>
</dbReference>
<dbReference type="InParanoid" id="E2BMN5"/>
<evidence type="ECO:0000313" key="2">
    <source>
        <dbReference type="EMBL" id="EFN83053.1"/>
    </source>
</evidence>
<dbReference type="InterPro" id="IPR029063">
    <property type="entry name" value="SAM-dependent_MTases_sf"/>
</dbReference>
<dbReference type="EMBL" id="GL449275">
    <property type="protein sequence ID" value="EFN83053.1"/>
    <property type="molecule type" value="Genomic_DNA"/>
</dbReference>
<dbReference type="Proteomes" id="UP000008237">
    <property type="component" value="Unassembled WGS sequence"/>
</dbReference>
<dbReference type="Gene3D" id="3.40.50.150">
    <property type="entry name" value="Vaccinia Virus protein VP39"/>
    <property type="match status" value="1"/>
</dbReference>
<reference evidence="2 3" key="1">
    <citation type="journal article" date="2010" name="Science">
        <title>Genomic comparison of the ants Camponotus floridanus and Harpegnathos saltator.</title>
        <authorList>
            <person name="Bonasio R."/>
            <person name="Zhang G."/>
            <person name="Ye C."/>
            <person name="Mutti N.S."/>
            <person name="Fang X."/>
            <person name="Qin N."/>
            <person name="Donahue G."/>
            <person name="Yang P."/>
            <person name="Li Q."/>
            <person name="Li C."/>
            <person name="Zhang P."/>
            <person name="Huang Z."/>
            <person name="Berger S.L."/>
            <person name="Reinberg D."/>
            <person name="Wang J."/>
            <person name="Liebig J."/>
        </authorList>
    </citation>
    <scope>NUCLEOTIDE SEQUENCE [LARGE SCALE GENOMIC DNA]</scope>
    <source>
        <strain evidence="2 3">R22 G/1</strain>
    </source>
</reference>
<feature type="domain" description="Methyltransferase type 12" evidence="1">
    <location>
        <begin position="26"/>
        <end position="124"/>
    </location>
</feature>
<dbReference type="Pfam" id="PF08242">
    <property type="entry name" value="Methyltransf_12"/>
    <property type="match status" value="1"/>
</dbReference>
<dbReference type="PANTHER" id="PTHR43861:SF1">
    <property type="entry name" value="TRANS-ACONITATE 2-METHYLTRANSFERASE"/>
    <property type="match status" value="1"/>
</dbReference>
<dbReference type="STRING" id="610380.E2BMN5"/>
<sequence>MMQRESAKNILEEFSSELALVRGKCMDIGSGPGDVTKELLLPRLHSDVVVVGADISQYMTDYGNLNYADDKRLSFKVFDIETELLPNEEIEQYDCVVSFSCMHWCRDIKRAFRNIYKLLRPGGKALIEFMAHHDSFESYREMKKEPQYEPYMTDINRYIPYFQYCKDSRASLRKILEETGFHVIHCSERQTTYTYENRQTLRAHVLAVDPFISNMPDNLKDRYMDDLMDEVMTTEIVRLHKKKQQTPENENKNGSEKITLDKYYILLTYVKKPRTYPVCVKCNMHIETYL</sequence>
<accession>E2BMN5</accession>
<protein>
    <submittedName>
        <fullName evidence="2">Uncharacterized protein yxbB</fullName>
    </submittedName>
</protein>
<keyword evidence="3" id="KW-1185">Reference proteome</keyword>
<name>E2BMN5_HARSA</name>
<dbReference type="CDD" id="cd02440">
    <property type="entry name" value="AdoMet_MTases"/>
    <property type="match status" value="1"/>
</dbReference>
<evidence type="ECO:0000313" key="3">
    <source>
        <dbReference type="Proteomes" id="UP000008237"/>
    </source>
</evidence>
<proteinExistence type="predicted"/>
<dbReference type="AlphaFoldDB" id="E2BMN5"/>
<evidence type="ECO:0000259" key="1">
    <source>
        <dbReference type="Pfam" id="PF08242"/>
    </source>
</evidence>
<gene>
    <name evidence="2" type="ORF">EAI_04000</name>
</gene>
<dbReference type="OMA" id="MKFVFYV"/>
<dbReference type="OrthoDB" id="8300214at2759"/>
<dbReference type="FunCoup" id="E2BMN5">
    <property type="interactions" value="10"/>
</dbReference>
<dbReference type="SUPFAM" id="SSF53335">
    <property type="entry name" value="S-adenosyl-L-methionine-dependent methyltransferases"/>
    <property type="match status" value="1"/>
</dbReference>